<evidence type="ECO:0000256" key="1">
    <source>
        <dbReference type="SAM" id="MobiDB-lite"/>
    </source>
</evidence>
<organism evidence="2 3">
    <name type="scientific">Sphenostylis stenocarpa</name>
    <dbReference type="NCBI Taxonomy" id="92480"/>
    <lineage>
        <taxon>Eukaryota</taxon>
        <taxon>Viridiplantae</taxon>
        <taxon>Streptophyta</taxon>
        <taxon>Embryophyta</taxon>
        <taxon>Tracheophyta</taxon>
        <taxon>Spermatophyta</taxon>
        <taxon>Magnoliopsida</taxon>
        <taxon>eudicotyledons</taxon>
        <taxon>Gunneridae</taxon>
        <taxon>Pentapetalae</taxon>
        <taxon>rosids</taxon>
        <taxon>fabids</taxon>
        <taxon>Fabales</taxon>
        <taxon>Fabaceae</taxon>
        <taxon>Papilionoideae</taxon>
        <taxon>50 kb inversion clade</taxon>
        <taxon>NPAAA clade</taxon>
        <taxon>indigoferoid/millettioid clade</taxon>
        <taxon>Phaseoleae</taxon>
        <taxon>Sphenostylis</taxon>
    </lineage>
</organism>
<proteinExistence type="predicted"/>
<evidence type="ECO:0000313" key="3">
    <source>
        <dbReference type="Proteomes" id="UP001189624"/>
    </source>
</evidence>
<protein>
    <submittedName>
        <fullName evidence="2">Uncharacterized protein</fullName>
    </submittedName>
</protein>
<dbReference type="Proteomes" id="UP001189624">
    <property type="component" value="Chromosome 9"/>
</dbReference>
<reference evidence="2" key="1">
    <citation type="submission" date="2023-10" db="EMBL/GenBank/DDBJ databases">
        <authorList>
            <person name="Domelevo Entfellner J.-B."/>
        </authorList>
    </citation>
    <scope>NUCLEOTIDE SEQUENCE</scope>
</reference>
<feature type="region of interest" description="Disordered" evidence="1">
    <location>
        <begin position="1"/>
        <end position="20"/>
    </location>
</feature>
<dbReference type="EMBL" id="OY731406">
    <property type="protein sequence ID" value="CAJ1974852.1"/>
    <property type="molecule type" value="Genomic_DNA"/>
</dbReference>
<evidence type="ECO:0000313" key="2">
    <source>
        <dbReference type="EMBL" id="CAJ1974852.1"/>
    </source>
</evidence>
<name>A0AA86TPV0_9FABA</name>
<feature type="non-terminal residue" evidence="2">
    <location>
        <position position="1"/>
    </location>
</feature>
<gene>
    <name evidence="2" type="ORF">AYBTSS11_LOCUS26937</name>
</gene>
<feature type="non-terminal residue" evidence="2">
    <location>
        <position position="117"/>
    </location>
</feature>
<dbReference type="Gramene" id="rna-AYBTSS11_LOCUS26937">
    <property type="protein sequence ID" value="CAJ1974852.1"/>
    <property type="gene ID" value="gene-AYBTSS11_LOCUS26937"/>
</dbReference>
<accession>A0AA86TPV0</accession>
<dbReference type="AlphaFoldDB" id="A0AA86TPV0"/>
<keyword evidence="3" id="KW-1185">Reference proteome</keyword>
<sequence length="117" mass="12951">PPPPNHHDEHHPHHGPLHRDPSPLLANYLLLSSPQLAITSRTSLTSPISIATTIHFIPSHYDSLSLDWEFCSDVHSINHNFVSALRINEHIPMVDVEVMGRGGYGDGNGYNRGDGYS</sequence>